<keyword evidence="5" id="KW-1185">Reference proteome</keyword>
<dbReference type="InterPro" id="IPR010982">
    <property type="entry name" value="Lambda_DNA-bd_dom_sf"/>
</dbReference>
<dbReference type="Pfam" id="PF01381">
    <property type="entry name" value="HTH_3"/>
    <property type="match status" value="1"/>
</dbReference>
<dbReference type="AlphaFoldDB" id="A0A7Y8VRT9"/>
<evidence type="ECO:0000256" key="1">
    <source>
        <dbReference type="ARBA" id="ARBA00023125"/>
    </source>
</evidence>
<organism evidence="4 5">
    <name type="scientific">Mogibacterium timidum</name>
    <dbReference type="NCBI Taxonomy" id="35519"/>
    <lineage>
        <taxon>Bacteria</taxon>
        <taxon>Bacillati</taxon>
        <taxon>Bacillota</taxon>
        <taxon>Clostridia</taxon>
        <taxon>Peptostreptococcales</taxon>
        <taxon>Anaerovoracaceae</taxon>
        <taxon>Mogibacterium</taxon>
    </lineage>
</organism>
<proteinExistence type="predicted"/>
<dbReference type="SUPFAM" id="SSF47413">
    <property type="entry name" value="lambda repressor-like DNA-binding domains"/>
    <property type="match status" value="1"/>
</dbReference>
<accession>A0A7Y8VRT9</accession>
<evidence type="ECO:0000256" key="2">
    <source>
        <dbReference type="SAM" id="Phobius"/>
    </source>
</evidence>
<dbReference type="Gene3D" id="1.10.260.40">
    <property type="entry name" value="lambda repressor-like DNA-binding domains"/>
    <property type="match status" value="1"/>
</dbReference>
<dbReference type="CDD" id="cd00093">
    <property type="entry name" value="HTH_XRE"/>
    <property type="match status" value="1"/>
</dbReference>
<feature type="domain" description="HTH cro/C1-type" evidence="3">
    <location>
        <begin position="7"/>
        <end position="61"/>
    </location>
</feature>
<reference evidence="4 5" key="1">
    <citation type="submission" date="2020-06" db="EMBL/GenBank/DDBJ databases">
        <title>Mogibacterium timidum strain W9173 genomic sequence.</title>
        <authorList>
            <person name="Wade W.G."/>
            <person name="Johnston C.D."/>
            <person name="Chen T."/>
            <person name="Dewhirst F.E."/>
        </authorList>
    </citation>
    <scope>NUCLEOTIDE SEQUENCE [LARGE SCALE GENOMIC DNA]</scope>
    <source>
        <strain evidence="4 5">W9173</strain>
    </source>
</reference>
<evidence type="ECO:0000313" key="5">
    <source>
        <dbReference type="Proteomes" id="UP000526307"/>
    </source>
</evidence>
<feature type="transmembrane region" description="Helical" evidence="2">
    <location>
        <begin position="86"/>
        <end position="108"/>
    </location>
</feature>
<gene>
    <name evidence="4" type="ORF">HW270_05075</name>
</gene>
<protein>
    <submittedName>
        <fullName evidence="4">Helix-turn-helix transcriptional regulator</fullName>
    </submittedName>
</protein>
<dbReference type="EMBL" id="JABXYR010000002">
    <property type="protein sequence ID" value="NWO23438.1"/>
    <property type="molecule type" value="Genomic_DNA"/>
</dbReference>
<dbReference type="PANTHER" id="PTHR46558:SF4">
    <property type="entry name" value="DNA-BIDING PHAGE PROTEIN"/>
    <property type="match status" value="1"/>
</dbReference>
<keyword evidence="1" id="KW-0238">DNA-binding</keyword>
<keyword evidence="2" id="KW-1133">Transmembrane helix</keyword>
<keyword evidence="2" id="KW-0472">Membrane</keyword>
<dbReference type="Proteomes" id="UP000526307">
    <property type="component" value="Unassembled WGS sequence"/>
</dbReference>
<evidence type="ECO:0000313" key="4">
    <source>
        <dbReference type="EMBL" id="NWO23438.1"/>
    </source>
</evidence>
<comment type="caution">
    <text evidence="4">The sequence shown here is derived from an EMBL/GenBank/DDBJ whole genome shotgun (WGS) entry which is preliminary data.</text>
</comment>
<sequence length="285" mass="32643">MSIGTKIQEIRKSHNLSQQQFAERFGVTRQTVSNWENDKHYPDMEILKHISNEYEVSFDTLIKEDEIYIKSIDTTRKKLSLWKKTLLVSVVLILGLLTALFTVLHFSYKPTPDKSRITTDTNIKMMVDIYGSSPSSAITRTFDAGSYESFSESKRINIRSNTCGKIEGDVPCVFIKNRAESYVKLRFQDTDYKNQAPKIDSIKLYTAPGMPVAPQERKDKMVTYKKDDAGVTVFLSDFLFEDEVTFSDNLDENKTAVWFCIFEIKYSIGNNKYVSLTSVAVAYKA</sequence>
<dbReference type="RefSeq" id="WP_084645309.1">
    <property type="nucleotide sequence ID" value="NZ_CAUTAN010000020.1"/>
</dbReference>
<evidence type="ECO:0000259" key="3">
    <source>
        <dbReference type="PROSITE" id="PS50943"/>
    </source>
</evidence>
<dbReference type="InterPro" id="IPR001387">
    <property type="entry name" value="Cro/C1-type_HTH"/>
</dbReference>
<dbReference type="PANTHER" id="PTHR46558">
    <property type="entry name" value="TRACRIPTIONAL REGULATORY PROTEIN-RELATED-RELATED"/>
    <property type="match status" value="1"/>
</dbReference>
<dbReference type="PROSITE" id="PS50943">
    <property type="entry name" value="HTH_CROC1"/>
    <property type="match status" value="1"/>
</dbReference>
<keyword evidence="2" id="KW-0812">Transmembrane</keyword>
<dbReference type="SMART" id="SM00530">
    <property type="entry name" value="HTH_XRE"/>
    <property type="match status" value="1"/>
</dbReference>
<name>A0A7Y8VRT9_9FIRM</name>
<dbReference type="GO" id="GO:0003677">
    <property type="term" value="F:DNA binding"/>
    <property type="evidence" value="ECO:0007669"/>
    <property type="project" value="UniProtKB-KW"/>
</dbReference>